<dbReference type="EMBL" id="CP022423">
    <property type="protein sequence ID" value="ASM78943.1"/>
    <property type="molecule type" value="Genomic_DNA"/>
</dbReference>
<dbReference type="Proteomes" id="UP000199729">
    <property type="component" value="Chromosome"/>
</dbReference>
<accession>A0A221KJE2</accession>
<keyword evidence="1" id="KW-0472">Membrane</keyword>
<dbReference type="NCBIfam" id="TIGR02532">
    <property type="entry name" value="IV_pilin_GFxxxE"/>
    <property type="match status" value="1"/>
</dbReference>
<protein>
    <submittedName>
        <fullName evidence="2">Type II secretion system protein GspH</fullName>
    </submittedName>
</protein>
<evidence type="ECO:0000256" key="1">
    <source>
        <dbReference type="SAM" id="Phobius"/>
    </source>
</evidence>
<proteinExistence type="predicted"/>
<dbReference type="AlphaFoldDB" id="A0A221KJE2"/>
<dbReference type="InterPro" id="IPR012902">
    <property type="entry name" value="N_methyl_site"/>
</dbReference>
<dbReference type="Pfam" id="PF07963">
    <property type="entry name" value="N_methyl"/>
    <property type="match status" value="1"/>
</dbReference>
<keyword evidence="1" id="KW-1133">Transmembrane helix</keyword>
<sequence>MTAGRAPAQVRRCGFTLLELLLVMAILAVAVGMVSLALRDRSSQRLEEEAARLAALLEGARAHSRALGAPLRWRPLADAPGFEFIGLPSARAWPNRWLDEHTRAQVLNPLGVLSLGPEPMIGAQRVVLTLASQQRVLVTDGWGPFVVSTDEAVPAAP</sequence>
<dbReference type="SUPFAM" id="SSF54523">
    <property type="entry name" value="Pili subunits"/>
    <property type="match status" value="1"/>
</dbReference>
<keyword evidence="1" id="KW-0812">Transmembrane</keyword>
<keyword evidence="3" id="KW-1185">Reference proteome</keyword>
<feature type="transmembrane region" description="Helical" evidence="1">
    <location>
        <begin position="20"/>
        <end position="38"/>
    </location>
</feature>
<organism evidence="2 3">
    <name type="scientific">Vitreoscilla filiformis</name>
    <dbReference type="NCBI Taxonomy" id="63"/>
    <lineage>
        <taxon>Bacteria</taxon>
        <taxon>Pseudomonadati</taxon>
        <taxon>Pseudomonadota</taxon>
        <taxon>Betaproteobacteria</taxon>
        <taxon>Neisseriales</taxon>
        <taxon>Neisseriaceae</taxon>
        <taxon>Vitreoscilla</taxon>
    </lineage>
</organism>
<dbReference type="RefSeq" id="WP_232476721.1">
    <property type="nucleotide sequence ID" value="NZ_CP022423.1"/>
</dbReference>
<name>A0A221KJE2_VITFI</name>
<evidence type="ECO:0000313" key="2">
    <source>
        <dbReference type="EMBL" id="ASM78943.1"/>
    </source>
</evidence>
<gene>
    <name evidence="2" type="ORF">VITFI_CDS3166</name>
</gene>
<reference evidence="2 3" key="1">
    <citation type="submission" date="2017-07" db="EMBL/GenBank/DDBJ databases">
        <title>Complete Genome Sequence of the cosmetic ferment Vitreoscilla filiformis (ATCC15551).</title>
        <authorList>
            <person name="Contreras S."/>
            <person name="Sagory-Zalkind P."/>
            <person name="Blanquart H."/>
            <person name="Iltis A."/>
            <person name="Morand S.C."/>
        </authorList>
    </citation>
    <scope>NUCLEOTIDE SEQUENCE [LARGE SCALE GENOMIC DNA]</scope>
    <source>
        <strain evidence="2 3">ATCC 15551</strain>
    </source>
</reference>
<evidence type="ECO:0000313" key="3">
    <source>
        <dbReference type="Proteomes" id="UP000199729"/>
    </source>
</evidence>
<dbReference type="KEGG" id="vff:VITFI_CDS3166"/>
<dbReference type="InterPro" id="IPR045584">
    <property type="entry name" value="Pilin-like"/>
</dbReference>